<keyword evidence="2" id="KW-1185">Reference proteome</keyword>
<gene>
    <name evidence="1" type="ORF">E2C01_052581</name>
</gene>
<proteinExistence type="predicted"/>
<dbReference type="Proteomes" id="UP000324222">
    <property type="component" value="Unassembled WGS sequence"/>
</dbReference>
<dbReference type="AlphaFoldDB" id="A0A5B7GM96"/>
<accession>A0A5B7GM96</accession>
<evidence type="ECO:0000313" key="2">
    <source>
        <dbReference type="Proteomes" id="UP000324222"/>
    </source>
</evidence>
<protein>
    <submittedName>
        <fullName evidence="1">Uncharacterized protein</fullName>
    </submittedName>
</protein>
<reference evidence="1 2" key="1">
    <citation type="submission" date="2019-05" db="EMBL/GenBank/DDBJ databases">
        <title>Another draft genome of Portunus trituberculatus and its Hox gene families provides insights of decapod evolution.</title>
        <authorList>
            <person name="Jeong J.-H."/>
            <person name="Song I."/>
            <person name="Kim S."/>
            <person name="Choi T."/>
            <person name="Kim D."/>
            <person name="Ryu S."/>
            <person name="Kim W."/>
        </authorList>
    </citation>
    <scope>NUCLEOTIDE SEQUENCE [LARGE SCALE GENOMIC DNA]</scope>
    <source>
        <tissue evidence="1">Muscle</tissue>
    </source>
</reference>
<name>A0A5B7GM96_PORTR</name>
<dbReference type="EMBL" id="VSRR010015799">
    <property type="protein sequence ID" value="MPC58575.1"/>
    <property type="molecule type" value="Genomic_DNA"/>
</dbReference>
<sequence length="133" mass="14936">MKEMKEAVLLMNHNWQDVRKKSRQYIDARCEEQEGLSAVREEIASVERKMATVKQELATPTKSGRTCWEASGVAFMCTLKKGLSHWRRAENAASLPPSTGTTCMAGHPDSLTDWLCSLSSSLLCPLRFLIQFS</sequence>
<evidence type="ECO:0000313" key="1">
    <source>
        <dbReference type="EMBL" id="MPC58575.1"/>
    </source>
</evidence>
<organism evidence="1 2">
    <name type="scientific">Portunus trituberculatus</name>
    <name type="common">Swimming crab</name>
    <name type="synonym">Neptunus trituberculatus</name>
    <dbReference type="NCBI Taxonomy" id="210409"/>
    <lineage>
        <taxon>Eukaryota</taxon>
        <taxon>Metazoa</taxon>
        <taxon>Ecdysozoa</taxon>
        <taxon>Arthropoda</taxon>
        <taxon>Crustacea</taxon>
        <taxon>Multicrustacea</taxon>
        <taxon>Malacostraca</taxon>
        <taxon>Eumalacostraca</taxon>
        <taxon>Eucarida</taxon>
        <taxon>Decapoda</taxon>
        <taxon>Pleocyemata</taxon>
        <taxon>Brachyura</taxon>
        <taxon>Eubrachyura</taxon>
        <taxon>Portunoidea</taxon>
        <taxon>Portunidae</taxon>
        <taxon>Portuninae</taxon>
        <taxon>Portunus</taxon>
    </lineage>
</organism>
<comment type="caution">
    <text evidence="1">The sequence shown here is derived from an EMBL/GenBank/DDBJ whole genome shotgun (WGS) entry which is preliminary data.</text>
</comment>